<dbReference type="OrthoDB" id="773033at2759"/>
<reference evidence="2" key="1">
    <citation type="journal article" date="2018" name="Gigascience">
        <title>Genome assembly of the Pink Ipe (Handroanthus impetiginosus, Bignoniaceae), a highly valued, ecologically keystone Neotropical timber forest tree.</title>
        <authorList>
            <person name="Silva-Junior O.B."/>
            <person name="Grattapaglia D."/>
            <person name="Novaes E."/>
            <person name="Collevatti R.G."/>
        </authorList>
    </citation>
    <scope>NUCLEOTIDE SEQUENCE [LARGE SCALE GENOMIC DNA]</scope>
    <source>
        <strain evidence="2">cv. UFG-1</strain>
    </source>
</reference>
<evidence type="ECO:0000313" key="2">
    <source>
        <dbReference type="Proteomes" id="UP000231279"/>
    </source>
</evidence>
<sequence length="121" mass="13496">MIKNPFCRPRFRPPAAAAKSRRVSPMSLLDRLREAVFRLIMLSALSRGSNDIRRRSQPPPSEHYYYPGDAHHSEAVADCIEFIKKSATETDESRDSAAARGCSNYAEAAPPVVHLPVMLSE</sequence>
<accession>A0A2G9GUG4</accession>
<comment type="caution">
    <text evidence="1">The sequence shown here is derived from an EMBL/GenBank/DDBJ whole genome shotgun (WGS) entry which is preliminary data.</text>
</comment>
<organism evidence="1 2">
    <name type="scientific">Handroanthus impetiginosus</name>
    <dbReference type="NCBI Taxonomy" id="429701"/>
    <lineage>
        <taxon>Eukaryota</taxon>
        <taxon>Viridiplantae</taxon>
        <taxon>Streptophyta</taxon>
        <taxon>Embryophyta</taxon>
        <taxon>Tracheophyta</taxon>
        <taxon>Spermatophyta</taxon>
        <taxon>Magnoliopsida</taxon>
        <taxon>eudicotyledons</taxon>
        <taxon>Gunneridae</taxon>
        <taxon>Pentapetalae</taxon>
        <taxon>asterids</taxon>
        <taxon>lamiids</taxon>
        <taxon>Lamiales</taxon>
        <taxon>Bignoniaceae</taxon>
        <taxon>Crescentiina</taxon>
        <taxon>Tabebuia alliance</taxon>
        <taxon>Handroanthus</taxon>
    </lineage>
</organism>
<dbReference type="Proteomes" id="UP000231279">
    <property type="component" value="Unassembled WGS sequence"/>
</dbReference>
<name>A0A2G9GUG4_9LAMI</name>
<protein>
    <submittedName>
        <fullName evidence="1">Uncharacterized protein</fullName>
    </submittedName>
</protein>
<gene>
    <name evidence="1" type="ORF">CDL12_18517</name>
</gene>
<keyword evidence="2" id="KW-1185">Reference proteome</keyword>
<dbReference type="EMBL" id="NKXS01003669">
    <property type="protein sequence ID" value="PIN08908.1"/>
    <property type="molecule type" value="Genomic_DNA"/>
</dbReference>
<dbReference type="AlphaFoldDB" id="A0A2G9GUG4"/>
<dbReference type="PANTHER" id="PTHR35111:SF1">
    <property type="entry name" value="OS04G0115900 PROTEIN"/>
    <property type="match status" value="1"/>
</dbReference>
<evidence type="ECO:0000313" key="1">
    <source>
        <dbReference type="EMBL" id="PIN08908.1"/>
    </source>
</evidence>
<dbReference type="PANTHER" id="PTHR35111">
    <property type="entry name" value="F10A5.9-RELATED"/>
    <property type="match status" value="1"/>
</dbReference>
<proteinExistence type="predicted"/>